<evidence type="ECO:0000256" key="2">
    <source>
        <dbReference type="ARBA" id="ARBA00012438"/>
    </source>
</evidence>
<dbReference type="PROSITE" id="PS50851">
    <property type="entry name" value="CHEW"/>
    <property type="match status" value="1"/>
</dbReference>
<dbReference type="Gene3D" id="2.30.30.40">
    <property type="entry name" value="SH3 Domains"/>
    <property type="match status" value="1"/>
</dbReference>
<dbReference type="GO" id="GO:0007165">
    <property type="term" value="P:signal transduction"/>
    <property type="evidence" value="ECO:0007669"/>
    <property type="project" value="InterPro"/>
</dbReference>
<feature type="non-terminal residue" evidence="5">
    <location>
        <position position="1"/>
    </location>
</feature>
<evidence type="ECO:0000313" key="6">
    <source>
        <dbReference type="Proteomes" id="UP000198635"/>
    </source>
</evidence>
<dbReference type="InterPro" id="IPR002545">
    <property type="entry name" value="CheW-lke_dom"/>
</dbReference>
<gene>
    <name evidence="5" type="ORF">SAMN04488082_116117</name>
</gene>
<dbReference type="PANTHER" id="PTHR43395:SF10">
    <property type="entry name" value="CHEMOTAXIS PROTEIN CHEA"/>
    <property type="match status" value="1"/>
</dbReference>
<evidence type="ECO:0000313" key="5">
    <source>
        <dbReference type="EMBL" id="SFK19811.1"/>
    </source>
</evidence>
<evidence type="ECO:0000256" key="1">
    <source>
        <dbReference type="ARBA" id="ARBA00000085"/>
    </source>
</evidence>
<protein>
    <recommendedName>
        <fullName evidence="2">histidine kinase</fullName>
        <ecNumber evidence="2">2.7.13.3</ecNumber>
    </recommendedName>
</protein>
<dbReference type="GO" id="GO:0004673">
    <property type="term" value="F:protein histidine kinase activity"/>
    <property type="evidence" value="ECO:0007669"/>
    <property type="project" value="UniProtKB-EC"/>
</dbReference>
<dbReference type="RefSeq" id="WP_177193191.1">
    <property type="nucleotide sequence ID" value="NZ_FORX01000016.1"/>
</dbReference>
<comment type="catalytic activity">
    <reaction evidence="1">
        <text>ATP + protein L-histidine = ADP + protein N-phospho-L-histidine.</text>
        <dbReference type="EC" id="2.7.13.3"/>
    </reaction>
</comment>
<sequence>RISLESVPGQGTTISVRIPLTLAIIDGLQVQVENSYFIMPLSAVEECVELIRKDKDRADLINLRGQMVPYVSLRAGFEIPGQTPEIEQVVVCNSQGRRVGIVVDRVIGEHQTVIKSLGKVYQDIRGISGATIKGDGSMALILDIAALVAASSTPLVSRVRV</sequence>
<keyword evidence="6" id="KW-1185">Reference proteome</keyword>
<name>A0A1I3XL92_9BACT</name>
<dbReference type="SUPFAM" id="SSF50341">
    <property type="entry name" value="CheW-like"/>
    <property type="match status" value="1"/>
</dbReference>
<dbReference type="EC" id="2.7.13.3" evidence="2"/>
<reference evidence="6" key="1">
    <citation type="submission" date="2016-10" db="EMBL/GenBank/DDBJ databases">
        <authorList>
            <person name="Varghese N."/>
            <person name="Submissions S."/>
        </authorList>
    </citation>
    <scope>NUCLEOTIDE SEQUENCE [LARGE SCALE GENOMIC DNA]</scope>
    <source>
        <strain evidence="6">DSM 5918</strain>
    </source>
</reference>
<dbReference type="InterPro" id="IPR051315">
    <property type="entry name" value="Bact_Chemotaxis_CheA"/>
</dbReference>
<evidence type="ECO:0000256" key="3">
    <source>
        <dbReference type="ARBA" id="ARBA00035100"/>
    </source>
</evidence>
<accession>A0A1I3XL92</accession>
<dbReference type="GO" id="GO:0006935">
    <property type="term" value="P:chemotaxis"/>
    <property type="evidence" value="ECO:0007669"/>
    <property type="project" value="InterPro"/>
</dbReference>
<proteinExistence type="predicted"/>
<dbReference type="EMBL" id="FORX01000016">
    <property type="protein sequence ID" value="SFK19811.1"/>
    <property type="molecule type" value="Genomic_DNA"/>
</dbReference>
<dbReference type="Proteomes" id="UP000198635">
    <property type="component" value="Unassembled WGS sequence"/>
</dbReference>
<evidence type="ECO:0000259" key="4">
    <source>
        <dbReference type="PROSITE" id="PS50851"/>
    </source>
</evidence>
<dbReference type="InterPro" id="IPR036061">
    <property type="entry name" value="CheW-like_dom_sf"/>
</dbReference>
<comment type="function">
    <text evidence="3">Involved in the transmission of sensory signals from the chemoreceptors to the flagellar motors. CheA is autophosphorylated; it can transfer its phosphate group to either CheB or CheY.</text>
</comment>
<dbReference type="Pfam" id="PF01584">
    <property type="entry name" value="CheW"/>
    <property type="match status" value="1"/>
</dbReference>
<organism evidence="5 6">
    <name type="scientific">Desulfomicrobium apsheronum</name>
    <dbReference type="NCBI Taxonomy" id="52560"/>
    <lineage>
        <taxon>Bacteria</taxon>
        <taxon>Pseudomonadati</taxon>
        <taxon>Thermodesulfobacteriota</taxon>
        <taxon>Desulfovibrionia</taxon>
        <taxon>Desulfovibrionales</taxon>
        <taxon>Desulfomicrobiaceae</taxon>
        <taxon>Desulfomicrobium</taxon>
    </lineage>
</organism>
<dbReference type="AlphaFoldDB" id="A0A1I3XL92"/>
<dbReference type="FunFam" id="2.30.30.40:FF:000048">
    <property type="entry name" value="Chemotaxis protein CheA, putative"/>
    <property type="match status" value="1"/>
</dbReference>
<feature type="domain" description="CheW-like" evidence="4">
    <location>
        <begin position="24"/>
        <end position="153"/>
    </location>
</feature>
<dbReference type="PANTHER" id="PTHR43395">
    <property type="entry name" value="SENSOR HISTIDINE KINASE CHEA"/>
    <property type="match status" value="1"/>
</dbReference>
<dbReference type="SMART" id="SM00260">
    <property type="entry name" value="CheW"/>
    <property type="match status" value="1"/>
</dbReference>
<dbReference type="CDD" id="cd00731">
    <property type="entry name" value="CheA_reg"/>
    <property type="match status" value="1"/>
</dbReference>